<dbReference type="PROSITE" id="PS50234">
    <property type="entry name" value="VWFA"/>
    <property type="match status" value="1"/>
</dbReference>
<dbReference type="PROSITE" id="PS51468">
    <property type="entry name" value="VIT"/>
    <property type="match status" value="1"/>
</dbReference>
<sequence length="802" mass="93044">MAFGMSKSKNSHNLILKRVSINGNVCGQFAEISINQTYENYGKKDTKGVYVFPIPKTAIISGFEVEISGRTLKAVVEEKDKACKIYESALERREKTLILEEFKPHFFKVNIGNIIAGESVVIKLSYIDELEYKDSTFKLSIPLIFESQRLEHGFKLEMLKGSTINKIIGRKKKTDFEFKANIIVESMCMLEFRSPSHNIKIERDGENISKVNLGGIYQSMDKDFILYMKEKSPKEADGMICEYKKDGVDKGIIYLRIIPKLDSFESYKPENYVFLIDISDTMKGNKLEQAKNALQLCIRNLTSRDKFDIIAMGNELSHFSQNGMVEFNANTLREASYWIDALQDEEDADIFGGIKYSIENEGGRNTILIFTDDQVEEENDILNYVMENIGDNRIFTFGIDSVANNYFLNKLAHESFGKAEFINNKRRIENVVLKQFKRIKNPEVDDMTIDWGDLKVKSTYPRTIDYMYDREPFCIFANVDGEVSGKISIRGNVEGKSYLKEIDLDNFNMEESANLLKKVWARKRIKSIEFNMEAERGHIKDAMRRKIIELSKENNIVSHETTFIFMELREEPVLGIELKNIIPTRIDESNLANEIEEIYESEDIKPMHRFKKDARKHTSDDNLYLKNLYPIKRLLRIIARNQFADGSFVDYEDNDLENKMETTAIVLLAFSMTDENIDIYSNQLNKSIEFISDNYDKLDDQISSRLIKVLILSLKKSLEEENIKNRNISNIEKLLLELYKLKDERKDHSYELKDFDKLSFKRNIVSLFRTDNNMINESINISNEKNSIFDLAKLAILMILEN</sequence>
<dbReference type="InterPro" id="IPR002035">
    <property type="entry name" value="VWF_A"/>
</dbReference>
<dbReference type="SUPFAM" id="SSF53300">
    <property type="entry name" value="vWA-like"/>
    <property type="match status" value="1"/>
</dbReference>
<dbReference type="PANTHER" id="PTHR45737:SF6">
    <property type="entry name" value="VON WILLEBRAND FACTOR A DOMAIN-CONTAINING PROTEIN 5A"/>
    <property type="match status" value="1"/>
</dbReference>
<protein>
    <submittedName>
        <fullName evidence="3">VWA domain-containing protein</fullName>
    </submittedName>
</protein>
<dbReference type="SMART" id="SM00609">
    <property type="entry name" value="VIT"/>
    <property type="match status" value="1"/>
</dbReference>
<dbReference type="Gene3D" id="3.40.50.410">
    <property type="entry name" value="von Willebrand factor, type A domain"/>
    <property type="match status" value="1"/>
</dbReference>
<dbReference type="InterPro" id="IPR008930">
    <property type="entry name" value="Terpenoid_cyclase/PrenylTrfase"/>
</dbReference>
<evidence type="ECO:0000259" key="1">
    <source>
        <dbReference type="PROSITE" id="PS50234"/>
    </source>
</evidence>
<organism evidence="3 4">
    <name type="scientific">Clostridium fermenticellae</name>
    <dbReference type="NCBI Taxonomy" id="2068654"/>
    <lineage>
        <taxon>Bacteria</taxon>
        <taxon>Bacillati</taxon>
        <taxon>Bacillota</taxon>
        <taxon>Clostridia</taxon>
        <taxon>Eubacteriales</taxon>
        <taxon>Clostridiaceae</taxon>
        <taxon>Clostridium</taxon>
    </lineage>
</organism>
<dbReference type="Proteomes" id="UP000266301">
    <property type="component" value="Chromosome"/>
</dbReference>
<evidence type="ECO:0000259" key="2">
    <source>
        <dbReference type="PROSITE" id="PS51468"/>
    </source>
</evidence>
<evidence type="ECO:0000313" key="3">
    <source>
        <dbReference type="EMBL" id="AYD40163.1"/>
    </source>
</evidence>
<keyword evidence="4" id="KW-1185">Reference proteome</keyword>
<dbReference type="PANTHER" id="PTHR45737">
    <property type="entry name" value="VON WILLEBRAND FACTOR A DOMAIN-CONTAINING PROTEIN 5A"/>
    <property type="match status" value="1"/>
</dbReference>
<accession>A0A386H3Q4</accession>
<evidence type="ECO:0000313" key="4">
    <source>
        <dbReference type="Proteomes" id="UP000266301"/>
    </source>
</evidence>
<proteinExistence type="predicted"/>
<feature type="domain" description="VIT" evidence="2">
    <location>
        <begin position="1"/>
        <end position="128"/>
    </location>
</feature>
<dbReference type="Pfam" id="PF13768">
    <property type="entry name" value="VWA_3"/>
    <property type="match status" value="1"/>
</dbReference>
<dbReference type="SUPFAM" id="SSF48239">
    <property type="entry name" value="Terpenoid cyclases/Protein prenyltransferases"/>
    <property type="match status" value="1"/>
</dbReference>
<dbReference type="RefSeq" id="WP_119971460.1">
    <property type="nucleotide sequence ID" value="NZ_CP032416.1"/>
</dbReference>
<dbReference type="OrthoDB" id="9784383at2"/>
<dbReference type="EMBL" id="CP032416">
    <property type="protein sequence ID" value="AYD40163.1"/>
    <property type="molecule type" value="Genomic_DNA"/>
</dbReference>
<dbReference type="Pfam" id="PF08487">
    <property type="entry name" value="VIT"/>
    <property type="match status" value="1"/>
</dbReference>
<dbReference type="KEGG" id="cfer:D4Z93_06375"/>
<dbReference type="InterPro" id="IPR036465">
    <property type="entry name" value="vWFA_dom_sf"/>
</dbReference>
<dbReference type="AlphaFoldDB" id="A0A386H3Q4"/>
<dbReference type="SMART" id="SM00327">
    <property type="entry name" value="VWA"/>
    <property type="match status" value="1"/>
</dbReference>
<feature type="domain" description="VWFA" evidence="1">
    <location>
        <begin position="271"/>
        <end position="447"/>
    </location>
</feature>
<gene>
    <name evidence="3" type="ORF">D4Z93_06375</name>
</gene>
<name>A0A386H3Q4_9CLOT</name>
<reference evidence="3 4" key="1">
    <citation type="journal article" date="2019" name="Int. J. Syst. Evol. Microbiol.">
        <title>Clostridium fermenticellae sp. nov., isolated from the mud in a fermentation cellar for the production of the Chinese liquor, baijiu.</title>
        <authorList>
            <person name="Xu P.X."/>
            <person name="Chai L.J."/>
            <person name="Qiu T."/>
            <person name="Zhang X.J."/>
            <person name="Lu Z.M."/>
            <person name="Xiao C."/>
            <person name="Wang S.T."/>
            <person name="Shen C.H."/>
            <person name="Shi J.S."/>
            <person name="Xu Z.H."/>
        </authorList>
    </citation>
    <scope>NUCLEOTIDE SEQUENCE [LARGE SCALE GENOMIC DNA]</scope>
    <source>
        <strain evidence="3 4">JN500901</strain>
    </source>
</reference>
<dbReference type="InterPro" id="IPR013694">
    <property type="entry name" value="VIT"/>
</dbReference>